<dbReference type="InterPro" id="IPR036412">
    <property type="entry name" value="HAD-like_sf"/>
</dbReference>
<name>A0A0Q3HTL8_9FLAO</name>
<dbReference type="Pfam" id="PF13419">
    <property type="entry name" value="HAD_2"/>
    <property type="match status" value="1"/>
</dbReference>
<dbReference type="STRING" id="452084.AR438_11190"/>
<dbReference type="NCBIfam" id="TIGR01549">
    <property type="entry name" value="HAD-SF-IA-v1"/>
    <property type="match status" value="1"/>
</dbReference>
<sequence length="226" mass="25474">MTNNKLDLKAIIFDMDGVLINTEPQYENFWRTAAKKYNVYFEGFEKQIRGMTVKKLFEAQFRDIGEVKKENLLKEFKAFEDQMSFPEIPGIATLLPHLKESKIKLGLVTSSDLEKLTRVITQKNLDLYFDVMITANDVVDGKPSPECYLKAADKLGVEPVNCIVFEDSFAGIYAATSAGMVVVGVSSSHSKNELMNECNNVVGDFQRIGLKEIVDFYESAELESKV</sequence>
<dbReference type="PANTHER" id="PTHR43481">
    <property type="entry name" value="FRUCTOSE-1-PHOSPHATE PHOSPHATASE"/>
    <property type="match status" value="1"/>
</dbReference>
<dbReference type="InterPro" id="IPR023198">
    <property type="entry name" value="PGP-like_dom2"/>
</dbReference>
<dbReference type="InterPro" id="IPR006439">
    <property type="entry name" value="HAD-SF_hydro_IA"/>
</dbReference>
<dbReference type="Gene3D" id="1.10.150.240">
    <property type="entry name" value="Putative phosphatase, domain 2"/>
    <property type="match status" value="1"/>
</dbReference>
<dbReference type="EMBL" id="LLYZ01000005">
    <property type="protein sequence ID" value="KQK26136.1"/>
    <property type="molecule type" value="Genomic_DNA"/>
</dbReference>
<dbReference type="Gene3D" id="3.40.50.1000">
    <property type="entry name" value="HAD superfamily/HAD-like"/>
    <property type="match status" value="1"/>
</dbReference>
<dbReference type="PRINTS" id="PR00413">
    <property type="entry name" value="HADHALOGNASE"/>
</dbReference>
<dbReference type="InterPro" id="IPR051806">
    <property type="entry name" value="HAD-like_SPP"/>
</dbReference>
<dbReference type="CDD" id="cd07505">
    <property type="entry name" value="HAD_BPGM-like"/>
    <property type="match status" value="1"/>
</dbReference>
<evidence type="ECO:0000313" key="2">
    <source>
        <dbReference type="Proteomes" id="UP000051682"/>
    </source>
</evidence>
<dbReference type="Proteomes" id="UP000051682">
    <property type="component" value="Unassembled WGS sequence"/>
</dbReference>
<dbReference type="InterPro" id="IPR023214">
    <property type="entry name" value="HAD_sf"/>
</dbReference>
<keyword evidence="2" id="KW-1185">Reference proteome</keyword>
<gene>
    <name evidence="1" type="ORF">AR438_11190</name>
</gene>
<organism evidence="1 2">
    <name type="scientific">Chryseobacterium aquaticum</name>
    <dbReference type="NCBI Taxonomy" id="452084"/>
    <lineage>
        <taxon>Bacteria</taxon>
        <taxon>Pseudomonadati</taxon>
        <taxon>Bacteroidota</taxon>
        <taxon>Flavobacteriia</taxon>
        <taxon>Flavobacteriales</taxon>
        <taxon>Weeksellaceae</taxon>
        <taxon>Chryseobacterium group</taxon>
        <taxon>Chryseobacterium</taxon>
    </lineage>
</organism>
<dbReference type="PANTHER" id="PTHR43481:SF4">
    <property type="entry name" value="GLYCEROL-1-PHOSPHATE PHOSPHOHYDROLASE 1-RELATED"/>
    <property type="match status" value="1"/>
</dbReference>
<dbReference type="SFLD" id="SFLDG01135">
    <property type="entry name" value="C1.5.6:_HAD__Beta-PGM__Phospha"/>
    <property type="match status" value="1"/>
</dbReference>
<protein>
    <recommendedName>
        <fullName evidence="3">Haloacid dehalogenase</fullName>
    </recommendedName>
</protein>
<evidence type="ECO:0008006" key="3">
    <source>
        <dbReference type="Google" id="ProtNLM"/>
    </source>
</evidence>
<dbReference type="SFLD" id="SFLDG01129">
    <property type="entry name" value="C1.5:_HAD__Beta-PGM__Phosphata"/>
    <property type="match status" value="1"/>
</dbReference>
<proteinExistence type="predicted"/>
<dbReference type="SUPFAM" id="SSF56784">
    <property type="entry name" value="HAD-like"/>
    <property type="match status" value="1"/>
</dbReference>
<dbReference type="GO" id="GO:0050308">
    <property type="term" value="F:sugar-phosphatase activity"/>
    <property type="evidence" value="ECO:0007669"/>
    <property type="project" value="TreeGrafter"/>
</dbReference>
<dbReference type="NCBIfam" id="TIGR01509">
    <property type="entry name" value="HAD-SF-IA-v3"/>
    <property type="match status" value="1"/>
</dbReference>
<comment type="caution">
    <text evidence="1">The sequence shown here is derived from an EMBL/GenBank/DDBJ whole genome shotgun (WGS) entry which is preliminary data.</text>
</comment>
<dbReference type="SFLD" id="SFLDS00003">
    <property type="entry name" value="Haloacid_Dehalogenase"/>
    <property type="match status" value="1"/>
</dbReference>
<dbReference type="OrthoDB" id="9797743at2"/>
<dbReference type="AlphaFoldDB" id="A0A0Q3HTL8"/>
<evidence type="ECO:0000313" key="1">
    <source>
        <dbReference type="EMBL" id="KQK26136.1"/>
    </source>
</evidence>
<dbReference type="InterPro" id="IPR041492">
    <property type="entry name" value="HAD_2"/>
</dbReference>
<accession>A0A0Q3HTL8</accession>
<reference evidence="1 2" key="1">
    <citation type="submission" date="2015-10" db="EMBL/GenBank/DDBJ databases">
        <title>Chryseobacterium aquaticum genome.</title>
        <authorList>
            <person name="Newman J.D."/>
            <person name="Ferguson M.B."/>
            <person name="Miller J.R."/>
        </authorList>
    </citation>
    <scope>NUCLEOTIDE SEQUENCE [LARGE SCALE GENOMIC DNA]</scope>
    <source>
        <strain evidence="1 2">KCTC 12483</strain>
    </source>
</reference>
<dbReference type="RefSeq" id="WP_056015178.1">
    <property type="nucleotide sequence ID" value="NZ_LLYZ01000005.1"/>
</dbReference>